<evidence type="ECO:0000313" key="4">
    <source>
        <dbReference type="Proteomes" id="UP000569018"/>
    </source>
</evidence>
<name>A0A6V8NJT9_9ACTN</name>
<evidence type="ECO:0000313" key="3">
    <source>
        <dbReference type="EMBL" id="GFP40669.1"/>
    </source>
</evidence>
<dbReference type="Proteomes" id="UP000569018">
    <property type="component" value="Unassembled WGS sequence"/>
</dbReference>
<dbReference type="EMBL" id="BLSD01000384">
    <property type="protein sequence ID" value="GFP40669.1"/>
    <property type="molecule type" value="Genomic_DNA"/>
</dbReference>
<evidence type="ECO:0000313" key="5">
    <source>
        <dbReference type="Proteomes" id="UP000574717"/>
    </source>
</evidence>
<dbReference type="Proteomes" id="UP000574717">
    <property type="component" value="Unassembled WGS sequence"/>
</dbReference>
<evidence type="ECO:0000313" key="2">
    <source>
        <dbReference type="EMBL" id="GFP40667.1"/>
    </source>
</evidence>
<dbReference type="EMBL" id="BLSD01000383">
    <property type="protein sequence ID" value="GFP40667.1"/>
    <property type="molecule type" value="Genomic_DNA"/>
</dbReference>
<dbReference type="EMBL" id="BLRU01000415">
    <property type="protein sequence ID" value="GFP20413.1"/>
    <property type="molecule type" value="Genomic_DNA"/>
</dbReference>
<feature type="non-terminal residue" evidence="1">
    <location>
        <position position="40"/>
    </location>
</feature>
<gene>
    <name evidence="1" type="ORF">HKBW3S03_01915</name>
    <name evidence="2" type="ORF">HKBW3S47_02364</name>
    <name evidence="3" type="ORF">HKBW3S47_02366</name>
</gene>
<accession>A0A6V8NJT9</accession>
<protein>
    <recommendedName>
        <fullName evidence="6">Tc1-like transposase DDE domain-containing protein</fullName>
    </recommendedName>
</protein>
<evidence type="ECO:0008006" key="6">
    <source>
        <dbReference type="Google" id="ProtNLM"/>
    </source>
</evidence>
<proteinExistence type="predicted"/>
<organism evidence="1 5">
    <name type="scientific">Candidatus Hakubella thermalkaliphila</name>
    <dbReference type="NCBI Taxonomy" id="2754717"/>
    <lineage>
        <taxon>Bacteria</taxon>
        <taxon>Bacillati</taxon>
        <taxon>Actinomycetota</taxon>
        <taxon>Actinomycetota incertae sedis</taxon>
        <taxon>Candidatus Hakubellales</taxon>
        <taxon>Candidatus Hakubellaceae</taxon>
        <taxon>Candidatus Hakubella</taxon>
    </lineage>
</organism>
<sequence>MMKAEKGDTTGFLKMLMRIIIRFKGKIIDLWVDNARWHKG</sequence>
<dbReference type="AlphaFoldDB" id="A0A6V8NJT9"/>
<evidence type="ECO:0000313" key="1">
    <source>
        <dbReference type="EMBL" id="GFP20413.1"/>
    </source>
</evidence>
<comment type="caution">
    <text evidence="1">The sequence shown here is derived from an EMBL/GenBank/DDBJ whole genome shotgun (WGS) entry which is preliminary data.</text>
</comment>
<reference evidence="4 5" key="1">
    <citation type="journal article" date="2020" name="Front. Microbiol.">
        <title>Single-cell genomics of novel Actinobacteria with the Wood-Ljungdahl pathway discovered in a serpentinizing system.</title>
        <authorList>
            <person name="Merino N."/>
            <person name="Kawai M."/>
            <person name="Boyd E.S."/>
            <person name="Colman D.R."/>
            <person name="McGlynn S.E."/>
            <person name="Nealson K.H."/>
            <person name="Kurokawa K."/>
            <person name="Hongoh Y."/>
        </authorList>
    </citation>
    <scope>NUCLEOTIDE SEQUENCE [LARGE SCALE GENOMIC DNA]</scope>
    <source>
        <strain evidence="1 5">S03</strain>
        <strain evidence="2 4">S47</strain>
    </source>
</reference>